<sequence>MALKLVHISDIHLDPAPILGHDPEENFARCLADILRDHGDADRIVITGDLTHRGRAESYARLAAMLEDSGLAGDRAPRLLIGNHDDRETFVSVFPQTPRDGDGYIQWTEETPAGVFVYMDTAEAGTHAGHYCARRRAWLDAQLSAAARDGRAAYLFLHHNPGVIHVANADRIGIVQQPELLALLLAHRDTVRHLFFGHCHYTLSGSLRGIPFSAPRSTCHVCWPDFSGIADRMGHGALAPNYNVCFVDDEGVVVHSIDFLDAGKVRWLED</sequence>
<dbReference type="Gene3D" id="3.60.21.10">
    <property type="match status" value="1"/>
</dbReference>
<dbReference type="Proteomes" id="UP000094622">
    <property type="component" value="Unassembled WGS sequence"/>
</dbReference>
<organism evidence="6 7">
    <name type="scientific">Methylobrevis pamukkalensis</name>
    <dbReference type="NCBI Taxonomy" id="1439726"/>
    <lineage>
        <taxon>Bacteria</taxon>
        <taxon>Pseudomonadati</taxon>
        <taxon>Pseudomonadota</taxon>
        <taxon>Alphaproteobacteria</taxon>
        <taxon>Hyphomicrobiales</taxon>
        <taxon>Pleomorphomonadaceae</taxon>
        <taxon>Methylobrevis</taxon>
    </lineage>
</organism>
<evidence type="ECO:0000313" key="6">
    <source>
        <dbReference type="EMBL" id="ODN69789.1"/>
    </source>
</evidence>
<dbReference type="RefSeq" id="WP_083255744.1">
    <property type="nucleotide sequence ID" value="NZ_MCRJ01000074.1"/>
</dbReference>
<reference evidence="6 7" key="1">
    <citation type="submission" date="2016-07" db="EMBL/GenBank/DDBJ databases">
        <title>Draft Genome Sequence of Methylobrevis pamukkalensis PK2.</title>
        <authorList>
            <person name="Vasilenko O.V."/>
            <person name="Doronina N.V."/>
            <person name="Shmareva M.N."/>
            <person name="Tarlachkov S.V."/>
            <person name="Mustakhimov I."/>
            <person name="Trotsenko Y.A."/>
        </authorList>
    </citation>
    <scope>NUCLEOTIDE SEQUENCE [LARGE SCALE GENOMIC DNA]</scope>
    <source>
        <strain evidence="6 7">PK2</strain>
    </source>
</reference>
<proteinExistence type="inferred from homology"/>
<dbReference type="PATRIC" id="fig|1439726.3.peg.3065"/>
<dbReference type="InterPro" id="IPR004843">
    <property type="entry name" value="Calcineurin-like_PHP"/>
</dbReference>
<protein>
    <submittedName>
        <fullName evidence="6">3',5'-cyclic adenosine monophosphate phosphodiesterase CpdA</fullName>
        <ecNumber evidence="6">3.1.4.17</ecNumber>
    </submittedName>
</protein>
<accession>A0A1E3H0E7</accession>
<feature type="domain" description="Calcineurin-like phosphoesterase" evidence="5">
    <location>
        <begin position="4"/>
        <end position="200"/>
    </location>
</feature>
<dbReference type="Pfam" id="PF00149">
    <property type="entry name" value="Metallophos"/>
    <property type="match status" value="1"/>
</dbReference>
<name>A0A1E3H0E7_9HYPH</name>
<dbReference type="InterPro" id="IPR029052">
    <property type="entry name" value="Metallo-depent_PP-like"/>
</dbReference>
<comment type="similarity">
    <text evidence="4">Belongs to the cyclic nucleotide phosphodiesterase class-III family.</text>
</comment>
<evidence type="ECO:0000259" key="5">
    <source>
        <dbReference type="Pfam" id="PF00149"/>
    </source>
</evidence>
<evidence type="ECO:0000256" key="2">
    <source>
        <dbReference type="ARBA" id="ARBA00022801"/>
    </source>
</evidence>
<evidence type="ECO:0000256" key="1">
    <source>
        <dbReference type="ARBA" id="ARBA00022723"/>
    </source>
</evidence>
<dbReference type="InterPro" id="IPR050884">
    <property type="entry name" value="CNP_phosphodiesterase-III"/>
</dbReference>
<keyword evidence="2 6" id="KW-0378">Hydrolase</keyword>
<dbReference type="EMBL" id="MCRJ01000074">
    <property type="protein sequence ID" value="ODN69789.1"/>
    <property type="molecule type" value="Genomic_DNA"/>
</dbReference>
<dbReference type="GO" id="GO:0004114">
    <property type="term" value="F:3',5'-cyclic-nucleotide phosphodiesterase activity"/>
    <property type="evidence" value="ECO:0007669"/>
    <property type="project" value="UniProtKB-EC"/>
</dbReference>
<comment type="caution">
    <text evidence="6">The sequence shown here is derived from an EMBL/GenBank/DDBJ whole genome shotgun (WGS) entry which is preliminary data.</text>
</comment>
<keyword evidence="3" id="KW-0408">Iron</keyword>
<evidence type="ECO:0000313" key="7">
    <source>
        <dbReference type="Proteomes" id="UP000094622"/>
    </source>
</evidence>
<dbReference type="OrthoDB" id="651281at2"/>
<evidence type="ECO:0000256" key="4">
    <source>
        <dbReference type="ARBA" id="ARBA00025742"/>
    </source>
</evidence>
<keyword evidence="1" id="KW-0479">Metal-binding</keyword>
<evidence type="ECO:0000256" key="3">
    <source>
        <dbReference type="ARBA" id="ARBA00023004"/>
    </source>
</evidence>
<dbReference type="EC" id="3.1.4.17" evidence="6"/>
<dbReference type="PANTHER" id="PTHR42988:SF2">
    <property type="entry name" value="CYCLIC NUCLEOTIDE PHOSPHODIESTERASE CBUA0032-RELATED"/>
    <property type="match status" value="1"/>
</dbReference>
<keyword evidence="7" id="KW-1185">Reference proteome</keyword>
<dbReference type="AlphaFoldDB" id="A0A1E3H0E7"/>
<gene>
    <name evidence="6" type="primary">cpdA</name>
    <name evidence="6" type="ORF">A6302_02912</name>
</gene>
<dbReference type="GO" id="GO:0046872">
    <property type="term" value="F:metal ion binding"/>
    <property type="evidence" value="ECO:0007669"/>
    <property type="project" value="UniProtKB-KW"/>
</dbReference>
<dbReference type="PANTHER" id="PTHR42988">
    <property type="entry name" value="PHOSPHOHYDROLASE"/>
    <property type="match status" value="1"/>
</dbReference>
<dbReference type="SUPFAM" id="SSF56300">
    <property type="entry name" value="Metallo-dependent phosphatases"/>
    <property type="match status" value="1"/>
</dbReference>